<dbReference type="Pfam" id="PF08126">
    <property type="entry name" value="Propeptide_C25"/>
    <property type="match status" value="1"/>
</dbReference>
<dbReference type="InterPro" id="IPR001769">
    <property type="entry name" value="Gingipain"/>
</dbReference>
<dbReference type="InterPro" id="IPR013783">
    <property type="entry name" value="Ig-like_fold"/>
</dbReference>
<dbReference type="GO" id="GO:0004197">
    <property type="term" value="F:cysteine-type endopeptidase activity"/>
    <property type="evidence" value="ECO:0007669"/>
    <property type="project" value="InterPro"/>
</dbReference>
<dbReference type="Gene3D" id="3.40.50.1460">
    <property type="match status" value="1"/>
</dbReference>
<evidence type="ECO:0000259" key="2">
    <source>
        <dbReference type="Pfam" id="PF01364"/>
    </source>
</evidence>
<keyword evidence="6" id="KW-1185">Reference proteome</keyword>
<dbReference type="InterPro" id="IPR038490">
    <property type="entry name" value="Gingipain_propep_sf"/>
</dbReference>
<keyword evidence="1" id="KW-0732">Signal</keyword>
<dbReference type="Gene3D" id="2.60.40.10">
    <property type="entry name" value="Immunoglobulins"/>
    <property type="match status" value="1"/>
</dbReference>
<dbReference type="InterPro" id="IPR026444">
    <property type="entry name" value="Secre_tail"/>
</dbReference>
<dbReference type="OrthoDB" id="1100882at2"/>
<dbReference type="Gene3D" id="2.60.40.3800">
    <property type="match status" value="1"/>
</dbReference>
<dbReference type="STRING" id="1678841.TBC1_11332"/>
<feature type="domain" description="Secretion system C-terminal sorting" evidence="4">
    <location>
        <begin position="1097"/>
        <end position="1171"/>
    </location>
</feature>
<reference evidence="5" key="1">
    <citation type="journal article" date="2015" name="Genome Announc.">
        <title>Draft Genome Sequence of Bacteroidales Strain TBC1, a Novel Isolate from a Methanogenic Wastewater Treatment System.</title>
        <authorList>
            <person name="Tourlousse D.M."/>
            <person name="Matsuura N."/>
            <person name="Sun L."/>
            <person name="Toyonaga M."/>
            <person name="Kuroda K."/>
            <person name="Ohashi A."/>
            <person name="Cruz R."/>
            <person name="Yamaguchi T."/>
            <person name="Sekiguchi Y."/>
        </authorList>
    </citation>
    <scope>NUCLEOTIDE SEQUENCE [LARGE SCALE GENOMIC DNA]</scope>
    <source>
        <strain evidence="5">TBC1</strain>
    </source>
</reference>
<dbReference type="EMBL" id="DF968182">
    <property type="protein sequence ID" value="GAP42203.1"/>
    <property type="molecule type" value="Genomic_DNA"/>
</dbReference>
<dbReference type="Pfam" id="PF01364">
    <property type="entry name" value="Peptidase_C25"/>
    <property type="match status" value="1"/>
</dbReference>
<evidence type="ECO:0000313" key="6">
    <source>
        <dbReference type="Proteomes" id="UP000053091"/>
    </source>
</evidence>
<dbReference type="Proteomes" id="UP000053091">
    <property type="component" value="Unassembled WGS sequence"/>
</dbReference>
<dbReference type="NCBIfam" id="TIGR04183">
    <property type="entry name" value="Por_Secre_tail"/>
    <property type="match status" value="1"/>
</dbReference>
<accession>A0A0S7BUC9</accession>
<protein>
    <submittedName>
        <fullName evidence="5">Protein containing Por secretion system C-terminal sorting domain</fullName>
    </submittedName>
</protein>
<dbReference type="AlphaFoldDB" id="A0A0S7BUC9"/>
<dbReference type="Gene3D" id="3.40.50.10390">
    <property type="entry name" value="Gingipain r, domain 1"/>
    <property type="match status" value="1"/>
</dbReference>
<feature type="domain" description="Gingipain propeptide" evidence="3">
    <location>
        <begin position="62"/>
        <end position="210"/>
    </location>
</feature>
<name>A0A0S7BUC9_9BACT</name>
<dbReference type="Pfam" id="PF18962">
    <property type="entry name" value="Por_Secre_tail"/>
    <property type="match status" value="1"/>
</dbReference>
<dbReference type="SUPFAM" id="SSF52129">
    <property type="entry name" value="Caspase-like"/>
    <property type="match status" value="1"/>
</dbReference>
<dbReference type="InterPro" id="IPR029031">
    <property type="entry name" value="Gingipain_N_sf"/>
</dbReference>
<dbReference type="InterPro" id="IPR029030">
    <property type="entry name" value="Caspase-like_dom_sf"/>
</dbReference>
<feature type="domain" description="Gingipain" evidence="2">
    <location>
        <begin position="243"/>
        <end position="615"/>
    </location>
</feature>
<dbReference type="InterPro" id="IPR012600">
    <property type="entry name" value="Propeptide_C25"/>
</dbReference>
<evidence type="ECO:0000313" key="5">
    <source>
        <dbReference type="EMBL" id="GAP42203.1"/>
    </source>
</evidence>
<sequence>MNFVPFPDKNKISLNLFSRVTFFNTMKKHLIILLCFLSVGFLHSQTIVHTYSFTEPVIEIFGQHQVISFSNTQLHGNPGEPLLPYKAVSLLLPPGHEATRVRVEFFDEIPLEGSFRLAPAQFSRPLSIPGISLFEKNESVYQSAEPYPVKANGNLSTHYMNGFGFAQTVITPLKYTPATGEISYYRRAVVRIETRETARGRNALNNLSASPVIKNTILKHAQNPSVAAEYSTRSKSTADYQILIITPAAFSANLEPLAQLYLPRGMKTQIATVESIQSGTMGTDLPEKIRNYIIQEYQQHSIEHVVLAGDVEHVPHRGFYCHVQSSSAYEDDNIPADLYYAALDGNWNTNGNSRWGEIGEDDLLPELSVGRMSFSNTTELAAMLNKTIMYQNQPVQGELRNPLLAGENLYYNPDTWGSDYLNLLVGTHSENGYTTTGIPVAQNIQTLYDEDAVWDKNTLINAINSGRNFVHHSGHANDSYVMKLNSWDITNANFSGVNGILHNFPVVYTHGCICGAFDVNDCIAEKMTGIENFAAAFVGNSRYGWFNEGQTEGPSAHLHREFTDALFSDSLHRIGRAHTESKIATAPWVNAPGQWEEGALRWCFYDCNVLGDPVMGIWTDEVLPIATQYPASIITGTPQFDITVTSGGQPVKGLTAAFLVNGMLIGKGTTGTDGNATVVIDPPVTSPGEAQLVVSGYNCLPVYYPVTIAPGNAPYVIYASHSINDSQGNNNGMADYGETLGLNVTLQNVGQANAQNVTALLSSYDPYITISDNSEDYGDIPAGGQAGSENAFTVTLSENVPDNYEIEFTLTVQSGETWLSTFRITALAPVIEAGNATVSDGNNGNPDPGETFHLEIPVSNTGHSQSQAVSASLTCNSNYIDIPQGNAGPIVIEALSDLDIVFENITASTSTPVGTPVTFLLTLTKNTPPEIILQREYSYTVGQVIEDFESGNFLMHPWQHGGSSNWTITQSNAYQETFSARSGQISHNQNSDLSVSYEVLADGDISFYFRISSEAGYDYLRFYLDDIKLGEWSGEQDWTRVSFPVTAGSKAFRWSYIKDAYVSSGADAAWLDYIIFPPVDTSVGIDEQLYTNAGMSVFPNPATGSAFLNTGNAFPGFATLTLTDLAGREVRHLTNLRPASDYKLDLSGLKAGLYLVRLQNNQSLQVKKLIVK</sequence>
<evidence type="ECO:0000259" key="3">
    <source>
        <dbReference type="Pfam" id="PF08126"/>
    </source>
</evidence>
<evidence type="ECO:0000259" key="4">
    <source>
        <dbReference type="Pfam" id="PF18962"/>
    </source>
</evidence>
<organism evidence="5">
    <name type="scientific">Lentimicrobium saccharophilum</name>
    <dbReference type="NCBI Taxonomy" id="1678841"/>
    <lineage>
        <taxon>Bacteria</taxon>
        <taxon>Pseudomonadati</taxon>
        <taxon>Bacteroidota</taxon>
        <taxon>Bacteroidia</taxon>
        <taxon>Bacteroidales</taxon>
        <taxon>Lentimicrobiaceae</taxon>
        <taxon>Lentimicrobium</taxon>
    </lineage>
</organism>
<dbReference type="GO" id="GO:0006508">
    <property type="term" value="P:proteolysis"/>
    <property type="evidence" value="ECO:0007669"/>
    <property type="project" value="InterPro"/>
</dbReference>
<evidence type="ECO:0000256" key="1">
    <source>
        <dbReference type="ARBA" id="ARBA00022729"/>
    </source>
</evidence>
<gene>
    <name evidence="5" type="ORF">TBC1_11332</name>
</gene>
<proteinExistence type="predicted"/>